<organism evidence="2 3">
    <name type="scientific">Spirosoma aureum</name>
    <dbReference type="NCBI Taxonomy" id="2692134"/>
    <lineage>
        <taxon>Bacteria</taxon>
        <taxon>Pseudomonadati</taxon>
        <taxon>Bacteroidota</taxon>
        <taxon>Cytophagia</taxon>
        <taxon>Cytophagales</taxon>
        <taxon>Cytophagaceae</taxon>
        <taxon>Spirosoma</taxon>
    </lineage>
</organism>
<feature type="transmembrane region" description="Helical" evidence="1">
    <location>
        <begin position="76"/>
        <end position="96"/>
    </location>
</feature>
<evidence type="ECO:0000313" key="2">
    <source>
        <dbReference type="EMBL" id="QIP13969.1"/>
    </source>
</evidence>
<evidence type="ECO:0000313" key="3">
    <source>
        <dbReference type="Proteomes" id="UP000501802"/>
    </source>
</evidence>
<dbReference type="Proteomes" id="UP000501802">
    <property type="component" value="Chromosome"/>
</dbReference>
<keyword evidence="1" id="KW-0472">Membrane</keyword>
<keyword evidence="1" id="KW-1133">Transmembrane helix</keyword>
<feature type="transmembrane region" description="Helical" evidence="1">
    <location>
        <begin position="162"/>
        <end position="184"/>
    </location>
</feature>
<feature type="transmembrane region" description="Helical" evidence="1">
    <location>
        <begin position="133"/>
        <end position="150"/>
    </location>
</feature>
<sequence length="203" mass="23271">MDLDEFKITWKAYEQKLDSTERLGKQLLQIVLQNRSKSTIDKMIHDLRLAFAILIGIILFFTAVIAGNAFDYTEPVHYIPACCYLVIAIVGLYLSFQHRANLRKTRLLTHDLYQALQDLIKFRTQHTKLMKRVWMLAMLSGSMVMLPAIAHKFSEGWMNTLLIILLPIGLTALSIGLATLAGMFTDPYLDELRGQLKELDELR</sequence>
<keyword evidence="3" id="KW-1185">Reference proteome</keyword>
<dbReference type="EMBL" id="CP050063">
    <property type="protein sequence ID" value="QIP13969.1"/>
    <property type="molecule type" value="Genomic_DNA"/>
</dbReference>
<keyword evidence="1" id="KW-0812">Transmembrane</keyword>
<gene>
    <name evidence="2" type="ORF">G8759_15800</name>
</gene>
<evidence type="ECO:0000256" key="1">
    <source>
        <dbReference type="SAM" id="Phobius"/>
    </source>
</evidence>
<protein>
    <submittedName>
        <fullName evidence="2">Uncharacterized protein</fullName>
    </submittedName>
</protein>
<feature type="transmembrane region" description="Helical" evidence="1">
    <location>
        <begin position="47"/>
        <end position="70"/>
    </location>
</feature>
<proteinExistence type="predicted"/>
<accession>A0A6G9ANP7</accession>
<dbReference type="AlphaFoldDB" id="A0A6G9ANP7"/>
<dbReference type="RefSeq" id="WP_167209567.1">
    <property type="nucleotide sequence ID" value="NZ_CP050063.1"/>
</dbReference>
<reference evidence="2 3" key="1">
    <citation type="submission" date="2020-03" db="EMBL/GenBank/DDBJ databases">
        <authorList>
            <person name="Kim M.K."/>
        </authorList>
    </citation>
    <scope>NUCLEOTIDE SEQUENCE [LARGE SCALE GENOMIC DNA]</scope>
    <source>
        <strain evidence="2 3">BT328</strain>
    </source>
</reference>
<name>A0A6G9ANP7_9BACT</name>
<dbReference type="KEGG" id="spib:G8759_15800"/>